<dbReference type="AlphaFoldDB" id="A0A4R2L6M5"/>
<evidence type="ECO:0000256" key="2">
    <source>
        <dbReference type="SAM" id="Phobius"/>
    </source>
</evidence>
<dbReference type="SUPFAM" id="SSF49879">
    <property type="entry name" value="SMAD/FHA domain"/>
    <property type="match status" value="1"/>
</dbReference>
<dbReference type="PANTHER" id="PTHR23308">
    <property type="entry name" value="NUCLEAR INHIBITOR OF PROTEIN PHOSPHATASE-1"/>
    <property type="match status" value="1"/>
</dbReference>
<sequence>MPPNNPPPPPGGDATVVLRRATPPIELPPAGILRGVSGDLFGKQFPIRERLLIGRDERCDVVVPYPEVSRQHVRLEVQGGKVILHDLGSANGTLVNGTRVSVTELVNGDDISFHTVRFRFEVPGAAAARSRTEPPSSLPPAPPRTPPAPAAAAPAAAAAAGSARGTPPLTWLILAVVLGVLLGVGLLFI</sequence>
<feature type="region of interest" description="Disordered" evidence="1">
    <location>
        <begin position="127"/>
        <end position="153"/>
    </location>
</feature>
<dbReference type="EMBL" id="SLWY01000008">
    <property type="protein sequence ID" value="TCO81552.1"/>
    <property type="molecule type" value="Genomic_DNA"/>
</dbReference>
<keyword evidence="2" id="KW-0472">Membrane</keyword>
<dbReference type="Pfam" id="PF00498">
    <property type="entry name" value="FHA"/>
    <property type="match status" value="1"/>
</dbReference>
<dbReference type="SMART" id="SM00240">
    <property type="entry name" value="FHA"/>
    <property type="match status" value="1"/>
</dbReference>
<dbReference type="PROSITE" id="PS50006">
    <property type="entry name" value="FHA_DOMAIN"/>
    <property type="match status" value="1"/>
</dbReference>
<reference evidence="4 5" key="1">
    <citation type="submission" date="2019-03" db="EMBL/GenBank/DDBJ databases">
        <title>Genomic Encyclopedia of Type Strains, Phase IV (KMG-IV): sequencing the most valuable type-strain genomes for metagenomic binning, comparative biology and taxonomic classification.</title>
        <authorList>
            <person name="Goeker M."/>
        </authorList>
    </citation>
    <scope>NUCLEOTIDE SEQUENCE [LARGE SCALE GENOMIC DNA]</scope>
    <source>
        <strain evidence="4 5">DSM 25287</strain>
    </source>
</reference>
<accession>A0A4R2L6M5</accession>
<protein>
    <submittedName>
        <fullName evidence="4">FHA domain-containing protein</fullName>
    </submittedName>
</protein>
<dbReference type="InterPro" id="IPR000253">
    <property type="entry name" value="FHA_dom"/>
</dbReference>
<dbReference type="Gene3D" id="2.60.200.20">
    <property type="match status" value="1"/>
</dbReference>
<proteinExistence type="predicted"/>
<evidence type="ECO:0000256" key="1">
    <source>
        <dbReference type="SAM" id="MobiDB-lite"/>
    </source>
</evidence>
<evidence type="ECO:0000313" key="4">
    <source>
        <dbReference type="EMBL" id="TCO81552.1"/>
    </source>
</evidence>
<evidence type="ECO:0000313" key="5">
    <source>
        <dbReference type="Proteomes" id="UP000295765"/>
    </source>
</evidence>
<evidence type="ECO:0000259" key="3">
    <source>
        <dbReference type="PROSITE" id="PS50006"/>
    </source>
</evidence>
<dbReference type="InterPro" id="IPR050923">
    <property type="entry name" value="Cell_Proc_Reg/RNA_Proc"/>
</dbReference>
<organism evidence="4 5">
    <name type="scientific">Plasticicumulans lactativorans</name>
    <dbReference type="NCBI Taxonomy" id="1133106"/>
    <lineage>
        <taxon>Bacteria</taxon>
        <taxon>Pseudomonadati</taxon>
        <taxon>Pseudomonadota</taxon>
        <taxon>Gammaproteobacteria</taxon>
        <taxon>Candidatus Competibacteraceae</taxon>
        <taxon>Plasticicumulans</taxon>
    </lineage>
</organism>
<name>A0A4R2L6M5_9GAMM</name>
<feature type="domain" description="FHA" evidence="3">
    <location>
        <begin position="51"/>
        <end position="100"/>
    </location>
</feature>
<feature type="transmembrane region" description="Helical" evidence="2">
    <location>
        <begin position="169"/>
        <end position="188"/>
    </location>
</feature>
<gene>
    <name evidence="4" type="ORF">EV699_108185</name>
</gene>
<feature type="compositionally biased region" description="Pro residues" evidence="1">
    <location>
        <begin position="136"/>
        <end position="149"/>
    </location>
</feature>
<keyword evidence="2" id="KW-0812">Transmembrane</keyword>
<dbReference type="Proteomes" id="UP000295765">
    <property type="component" value="Unassembled WGS sequence"/>
</dbReference>
<comment type="caution">
    <text evidence="4">The sequence shown here is derived from an EMBL/GenBank/DDBJ whole genome shotgun (WGS) entry which is preliminary data.</text>
</comment>
<keyword evidence="5" id="KW-1185">Reference proteome</keyword>
<dbReference type="InterPro" id="IPR008984">
    <property type="entry name" value="SMAD_FHA_dom_sf"/>
</dbReference>
<dbReference type="CDD" id="cd00060">
    <property type="entry name" value="FHA"/>
    <property type="match status" value="1"/>
</dbReference>
<keyword evidence="2" id="KW-1133">Transmembrane helix</keyword>
<dbReference type="RefSeq" id="WP_165904083.1">
    <property type="nucleotide sequence ID" value="NZ_SLWY01000008.1"/>
</dbReference>